<accession>A0A140NIM4</accession>
<dbReference type="KEGG" id="psi:S70_05445"/>
<dbReference type="SMART" id="SM00342">
    <property type="entry name" value="HTH_ARAC"/>
    <property type="match status" value="1"/>
</dbReference>
<dbReference type="Gene3D" id="3.20.80.10">
    <property type="entry name" value="Regulatory factor, effector binding domain"/>
    <property type="match status" value="1"/>
</dbReference>
<keyword evidence="3" id="KW-0804">Transcription</keyword>
<dbReference type="RefSeq" id="WP_014656611.1">
    <property type="nucleotide sequence ID" value="NC_017731.1"/>
</dbReference>
<dbReference type="GO" id="GO:0043565">
    <property type="term" value="F:sequence-specific DNA binding"/>
    <property type="evidence" value="ECO:0007669"/>
    <property type="project" value="InterPro"/>
</dbReference>
<evidence type="ECO:0000256" key="2">
    <source>
        <dbReference type="ARBA" id="ARBA00023125"/>
    </source>
</evidence>
<evidence type="ECO:0000259" key="4">
    <source>
        <dbReference type="PROSITE" id="PS01124"/>
    </source>
</evidence>
<dbReference type="Gene3D" id="1.10.10.60">
    <property type="entry name" value="Homeodomain-like"/>
    <property type="match status" value="2"/>
</dbReference>
<dbReference type="PANTHER" id="PTHR47504:SF5">
    <property type="entry name" value="RIGHT ORIGIN-BINDING PROTEIN"/>
    <property type="match status" value="1"/>
</dbReference>
<dbReference type="PROSITE" id="PS01124">
    <property type="entry name" value="HTH_ARAC_FAMILY_2"/>
    <property type="match status" value="1"/>
</dbReference>
<dbReference type="EMBL" id="CP003488">
    <property type="protein sequence ID" value="AFH92965.1"/>
    <property type="molecule type" value="Genomic_DNA"/>
</dbReference>
<feature type="domain" description="HTH araC/xylS-type" evidence="4">
    <location>
        <begin position="31"/>
        <end position="129"/>
    </location>
</feature>
<dbReference type="InterPro" id="IPR050959">
    <property type="entry name" value="MarA-like"/>
</dbReference>
<evidence type="ECO:0000256" key="3">
    <source>
        <dbReference type="ARBA" id="ARBA00023163"/>
    </source>
</evidence>
<dbReference type="InterPro" id="IPR011256">
    <property type="entry name" value="Reg_factor_effector_dom_sf"/>
</dbReference>
<organism evidence="5 6">
    <name type="scientific">Providencia stuartii (strain MRSN 2154)</name>
    <dbReference type="NCBI Taxonomy" id="1157951"/>
    <lineage>
        <taxon>Bacteria</taxon>
        <taxon>Pseudomonadati</taxon>
        <taxon>Pseudomonadota</taxon>
        <taxon>Gammaproteobacteria</taxon>
        <taxon>Enterobacterales</taxon>
        <taxon>Morganellaceae</taxon>
        <taxon>Providencia</taxon>
    </lineage>
</organism>
<dbReference type="InterPro" id="IPR018062">
    <property type="entry name" value="HTH_AraC-typ_CS"/>
</dbReference>
<dbReference type="AlphaFoldDB" id="A0A140NIM4"/>
<evidence type="ECO:0000313" key="6">
    <source>
        <dbReference type="Proteomes" id="UP000005012"/>
    </source>
</evidence>
<dbReference type="SUPFAM" id="SSF55136">
    <property type="entry name" value="Probable bacterial effector-binding domain"/>
    <property type="match status" value="1"/>
</dbReference>
<evidence type="ECO:0000256" key="1">
    <source>
        <dbReference type="ARBA" id="ARBA00023015"/>
    </source>
</evidence>
<dbReference type="PANTHER" id="PTHR47504">
    <property type="entry name" value="RIGHT ORIGIN-BINDING PROTEIN"/>
    <property type="match status" value="1"/>
</dbReference>
<dbReference type="InterPro" id="IPR009057">
    <property type="entry name" value="Homeodomain-like_sf"/>
</dbReference>
<dbReference type="HOGENOM" id="CLU_000445_81_1_6"/>
<dbReference type="SUPFAM" id="SSF46689">
    <property type="entry name" value="Homeodomain-like"/>
    <property type="match status" value="2"/>
</dbReference>
<sequence length="310" mass="37152">MYIEQHSRYQNKANNIQLRYDDKQFHTTVIKDVLLWIEHNLDQSLLLDDVANKAGYTKWYFQRLFKKVTGVTLASYIRARRLTKAVVELRLTKKTILEIALKYQFDSQQSFTRRFKYIFKVTPSYYRRNKLWELEAMQPPINFDIDYLAIPQIVECEQYTLHIKEYQYLSSLDEVGLLHENIRGSFWDDFFKATNLKIKECYVLINYQKTEKRSHMVQVKYQIGLKAIDPIVDHNQFKEIYLPSGKYAKFSFKGSLAEYRDFSLNLYLYSLPSLGLLRREGVDIEKYINNKENVELPIKEIEIEYFVPIY</sequence>
<reference evidence="6" key="2">
    <citation type="submission" date="2012-04" db="EMBL/GenBank/DDBJ databases">
        <title>Complete genome sequence of Providencia stuartii clinical isolate MRSN 2154.</title>
        <authorList>
            <person name="Clifford R.J."/>
            <person name="Hang J."/>
            <person name="Riley M.C."/>
            <person name="Onmus-Leone F."/>
            <person name="Kuschner R.A."/>
            <person name="Lesho E.P."/>
            <person name="Waterman P.E."/>
        </authorList>
    </citation>
    <scope>NUCLEOTIDE SEQUENCE [LARGE SCALE GENOMIC DNA]</scope>
    <source>
        <strain evidence="6">MRSN 2154</strain>
    </source>
</reference>
<name>A0A140NIM4_PROSM</name>
<proteinExistence type="predicted"/>
<dbReference type="GO" id="GO:0003700">
    <property type="term" value="F:DNA-binding transcription factor activity"/>
    <property type="evidence" value="ECO:0007669"/>
    <property type="project" value="InterPro"/>
</dbReference>
<dbReference type="PROSITE" id="PS00041">
    <property type="entry name" value="HTH_ARAC_FAMILY_1"/>
    <property type="match status" value="1"/>
</dbReference>
<keyword evidence="2" id="KW-0238">DNA-binding</keyword>
<gene>
    <name evidence="5" type="ordered locus">S70_05445</name>
</gene>
<evidence type="ECO:0000313" key="5">
    <source>
        <dbReference type="EMBL" id="AFH92965.1"/>
    </source>
</evidence>
<dbReference type="Proteomes" id="UP000005012">
    <property type="component" value="Chromosome"/>
</dbReference>
<dbReference type="InterPro" id="IPR029442">
    <property type="entry name" value="GyrI-like"/>
</dbReference>
<dbReference type="Pfam" id="PF06445">
    <property type="entry name" value="GyrI-like"/>
    <property type="match status" value="1"/>
</dbReference>
<keyword evidence="1" id="KW-0805">Transcription regulation</keyword>
<dbReference type="PATRIC" id="fig|1157951.4.peg.1080"/>
<dbReference type="GeneID" id="93518249"/>
<reference evidence="5 6" key="1">
    <citation type="journal article" date="2012" name="J. Bacteriol.">
        <title>Complete Genome Sequence of Providencia stuartii Clinical Isolate MRSN 2154.</title>
        <authorList>
            <person name="Clifford R.J."/>
            <person name="Hang J."/>
            <person name="Riley M.C."/>
            <person name="Onmus-Leone F."/>
            <person name="Kuschner R.A."/>
            <person name="Lesho E.P."/>
            <person name="Waterman P.E."/>
        </authorList>
    </citation>
    <scope>NUCLEOTIDE SEQUENCE [LARGE SCALE GENOMIC DNA]</scope>
    <source>
        <strain evidence="5 6">MRSN 2154</strain>
    </source>
</reference>
<dbReference type="Pfam" id="PF12833">
    <property type="entry name" value="HTH_18"/>
    <property type="match status" value="1"/>
</dbReference>
<protein>
    <submittedName>
        <fullName evidence="5">AraC family transcriptional regulator</fullName>
    </submittedName>
</protein>
<dbReference type="InterPro" id="IPR018060">
    <property type="entry name" value="HTH_AraC"/>
</dbReference>